<feature type="compositionally biased region" description="Basic and acidic residues" evidence="1">
    <location>
        <begin position="83"/>
        <end position="95"/>
    </location>
</feature>
<comment type="caution">
    <text evidence="2">The sequence shown here is derived from an EMBL/GenBank/DDBJ whole genome shotgun (WGS) entry which is preliminary data.</text>
</comment>
<feature type="compositionally biased region" description="Low complexity" evidence="1">
    <location>
        <begin position="1"/>
        <end position="12"/>
    </location>
</feature>
<sequence length="271" mass="28535">METASGATLGRTTGRRRASCPHPSSGPPRGCRLLLSTASQRAERGTDGGGAAARARRQGMAEGRRQPHPGEEAGRARGMAAAEVRKERGEGERGGGARATRRGTAEVCEDRTGTWPLRVHGTSPPRCADSGPSLGQRHAAHPPSAPQIHRRFSQIRRSLPFPEPAGSHGTQCVRGAARGRDRARRRHARAAASRMRGARLAHRQRPGSFLLISTSTYLRGSSHITAAVELLRPLPGGPPSLSGHLPQVPSIAGSADGSGQPLLTAYGCKVN</sequence>
<evidence type="ECO:0000313" key="2">
    <source>
        <dbReference type="EMBL" id="KAG2605929.1"/>
    </source>
</evidence>
<reference evidence="2" key="1">
    <citation type="submission" date="2020-05" db="EMBL/GenBank/DDBJ databases">
        <title>WGS assembly of Panicum virgatum.</title>
        <authorList>
            <person name="Lovell J.T."/>
            <person name="Jenkins J."/>
            <person name="Shu S."/>
            <person name="Juenger T.E."/>
            <person name="Schmutz J."/>
        </authorList>
    </citation>
    <scope>NUCLEOTIDE SEQUENCE</scope>
    <source>
        <strain evidence="2">AP13</strain>
    </source>
</reference>
<dbReference type="Proteomes" id="UP000823388">
    <property type="component" value="Chromosome 4N"/>
</dbReference>
<gene>
    <name evidence="2" type="ORF">PVAP13_4NG150100</name>
</gene>
<feature type="region of interest" description="Disordered" evidence="1">
    <location>
        <begin position="1"/>
        <end position="146"/>
    </location>
</feature>
<keyword evidence="3" id="KW-1185">Reference proteome</keyword>
<dbReference type="EMBL" id="CM029044">
    <property type="protein sequence ID" value="KAG2605929.1"/>
    <property type="molecule type" value="Genomic_DNA"/>
</dbReference>
<name>A0A8T0TCY6_PANVG</name>
<feature type="compositionally biased region" description="Basic and acidic residues" evidence="1">
    <location>
        <begin position="62"/>
        <end position="75"/>
    </location>
</feature>
<feature type="region of interest" description="Disordered" evidence="1">
    <location>
        <begin position="161"/>
        <end position="181"/>
    </location>
</feature>
<accession>A0A8T0TCY6</accession>
<dbReference type="AlphaFoldDB" id="A0A8T0TCY6"/>
<evidence type="ECO:0000313" key="3">
    <source>
        <dbReference type="Proteomes" id="UP000823388"/>
    </source>
</evidence>
<evidence type="ECO:0000256" key="1">
    <source>
        <dbReference type="SAM" id="MobiDB-lite"/>
    </source>
</evidence>
<protein>
    <submittedName>
        <fullName evidence="2">Uncharacterized protein</fullName>
    </submittedName>
</protein>
<organism evidence="2 3">
    <name type="scientific">Panicum virgatum</name>
    <name type="common">Blackwell switchgrass</name>
    <dbReference type="NCBI Taxonomy" id="38727"/>
    <lineage>
        <taxon>Eukaryota</taxon>
        <taxon>Viridiplantae</taxon>
        <taxon>Streptophyta</taxon>
        <taxon>Embryophyta</taxon>
        <taxon>Tracheophyta</taxon>
        <taxon>Spermatophyta</taxon>
        <taxon>Magnoliopsida</taxon>
        <taxon>Liliopsida</taxon>
        <taxon>Poales</taxon>
        <taxon>Poaceae</taxon>
        <taxon>PACMAD clade</taxon>
        <taxon>Panicoideae</taxon>
        <taxon>Panicodae</taxon>
        <taxon>Paniceae</taxon>
        <taxon>Panicinae</taxon>
        <taxon>Panicum</taxon>
        <taxon>Panicum sect. Hiantes</taxon>
    </lineage>
</organism>
<proteinExistence type="predicted"/>